<reference evidence="1 2" key="1">
    <citation type="journal article" date="2021" name="Hortic Res">
        <title>High-quality reference genome and annotation aids understanding of berry development for evergreen blueberry (Vaccinium darrowii).</title>
        <authorList>
            <person name="Yu J."/>
            <person name="Hulse-Kemp A.M."/>
            <person name="Babiker E."/>
            <person name="Staton M."/>
        </authorList>
    </citation>
    <scope>NUCLEOTIDE SEQUENCE [LARGE SCALE GENOMIC DNA]</scope>
    <source>
        <strain evidence="2">cv. NJ 8807/NJ 8810</strain>
        <tissue evidence="1">Young leaf</tissue>
    </source>
</reference>
<protein>
    <submittedName>
        <fullName evidence="1">Uncharacterized protein</fullName>
    </submittedName>
</protein>
<comment type="caution">
    <text evidence="1">The sequence shown here is derived from an EMBL/GenBank/DDBJ whole genome shotgun (WGS) entry which is preliminary data.</text>
</comment>
<organism evidence="1 2">
    <name type="scientific">Vaccinium darrowii</name>
    <dbReference type="NCBI Taxonomy" id="229202"/>
    <lineage>
        <taxon>Eukaryota</taxon>
        <taxon>Viridiplantae</taxon>
        <taxon>Streptophyta</taxon>
        <taxon>Embryophyta</taxon>
        <taxon>Tracheophyta</taxon>
        <taxon>Spermatophyta</taxon>
        <taxon>Magnoliopsida</taxon>
        <taxon>eudicotyledons</taxon>
        <taxon>Gunneridae</taxon>
        <taxon>Pentapetalae</taxon>
        <taxon>asterids</taxon>
        <taxon>Ericales</taxon>
        <taxon>Ericaceae</taxon>
        <taxon>Vaccinioideae</taxon>
        <taxon>Vaccinieae</taxon>
        <taxon>Vaccinium</taxon>
    </lineage>
</organism>
<evidence type="ECO:0000313" key="2">
    <source>
        <dbReference type="Proteomes" id="UP000828048"/>
    </source>
</evidence>
<accession>A0ACB7X644</accession>
<name>A0ACB7X644_9ERIC</name>
<dbReference type="Proteomes" id="UP000828048">
    <property type="component" value="Chromosome 2"/>
</dbReference>
<evidence type="ECO:0000313" key="1">
    <source>
        <dbReference type="EMBL" id="KAH7836113.1"/>
    </source>
</evidence>
<proteinExistence type="predicted"/>
<dbReference type="EMBL" id="CM037152">
    <property type="protein sequence ID" value="KAH7836113.1"/>
    <property type="molecule type" value="Genomic_DNA"/>
</dbReference>
<keyword evidence="2" id="KW-1185">Reference proteome</keyword>
<gene>
    <name evidence="1" type="ORF">Vadar_032872</name>
</gene>
<sequence length="1716" mass="192533">MGSSNGGEPVDVFGMANAGDQEPSSLQVDHVHISNGVLLTGDDSAENVPGDVRAAEDGGKEEMFVDCPDELILSDNREAMAIPETQESLEEKDDMQNTRVLESANGTHEFKEDRDALLKELANIRHQLKALTGQHSSVEENVSGLVHGLHEEEAREKEETIREIQAMLSTKDQEIKDLQAKVHDEQHHVVAIADRMLASLAMAVTEENLLDDSVSGKMSRVEKNTSLLIEGYNYFLSEIYLLQQCLTEVRPDFSVQYDFGTTFVAARDVLLELKRKEVDLAQKLSYLEDENKKLVEQLDKGKEMVERAHGDVEKLRVELEHEKTKYANTKEKLSLAVTKGKALVQQRDSLKQSLAEKTSELERCLTELQEKSSSLVASEMIKEELVRIETLAASLQEALSQRNTILARCEEILSETALSQELESADITDRIRWLADERNRLKGVTLGYDRLMDALSVIDKPENVSSSDLESRVSWIVQSFFRTKEEANRLQDEISRVGGAAGNEIERLMTSLIAETQEKHYLQEELKDLSHKYGKIVDRESHVSSEKDRMVSMLLEASGISRECQDDGDQPSSDVAVLIERFIGKVKEQSCASSGPSDLEAEMERIQTLLYVKDQELILCEKLLEEDVLLKSKVNTLSDELRNISQELEALKDEKNAVQKDLERLEDKSALLREKLSMAVKKGKGLVQDRENLKRNLDEKTAEIDKLKLDLQQQESALGDCRDQISKLSMDVEVIPKLESDLTSMKDQKDQLEQFLVQSNNLLQRVIESIDGIVLPIDSTFDEPVQKVQWLAGYLNECQVAKIHVDQELEKLKVESAALSSEIEKAYIAMKSLEEALTSAENNISRLAEEKRELEVGKTYVEQELQKALEEASSQASKFAEACSTRKSLEDALSEAEDRISFLMKEKEEAHDSRASAEMELEKMKDEVLIQTGKLTEAYGTIKSLEHALSQVETNVSLLSEENNIVQVGRTNLENEMKKLKEGADSQSVKLSDACSTIKLLEDALLKAEDNISGLVGEKEKAEQEIMALNTKLNACMEELAGTTGSLDSRSLELSSNLNSLQLLLKDDTLLSILKRSFELKFKRLRDMDNLLESMKNHFVEMDLGPLQSYPAVTKEDSSFSKFSAGLDSIANGDMNKGQAYAEHGNSLESHFSTTVEGFHFRNKVLVDSIEGYSALMDEFTAALLTKLVATRDGIIHKFDQITSLKQKVNNLEMDRQAQENRIAILENESKILLSACTDATFELETEIEHNLVEVTSVPEVREASGDAVAEHHRDNSKYLVTAKNLSLVARKIGHLIKQLGTTRNASADAIKELENKFTETRKSLENAIVERDLNQSMISKLESDLEALQKSYQEMGFQIEDRQAKEDELHDREAEISSLRNALLIKDREAEEALLSASQMKSLYDKINDIEVPFAKFKVGDTDFHDSDHAKKLFYIIDAVAPMQHHMNSLSHEKEELQSTLMKQVQEIEHLKEEVERHILDKQDYENMKNELFELEFTLESIIQKLGGNGLAGDQKTVGVRGLLSVLEKLVMVVILESENSKSKAQELSAKLLGSQKVVDELSTKVKFLEDSNQGRSVSPEDAREESDFETPSLPNRSEITEIEDVGPIAKKALAPAASAAHARSLRKGSNDHLAIDIDSESDRLIKNKETDEDKGHIFKSLNTSGLVPIQGKIIADRIDGIWVSGGRALMSRPRARLGLIAYWLFLHIWLLATL</sequence>